<dbReference type="RefSeq" id="WP_124998247.1">
    <property type="nucleotide sequence ID" value="NZ_BHYK01000003.1"/>
</dbReference>
<keyword evidence="2" id="KW-0808">Transferase</keyword>
<organism evidence="5 6">
    <name type="scientific">Clostridium tagluense</name>
    <dbReference type="NCBI Taxonomy" id="360422"/>
    <lineage>
        <taxon>Bacteria</taxon>
        <taxon>Bacillati</taxon>
        <taxon>Bacillota</taxon>
        <taxon>Clostridia</taxon>
        <taxon>Eubacteriales</taxon>
        <taxon>Clostridiaceae</taxon>
        <taxon>Clostridium</taxon>
    </lineage>
</organism>
<protein>
    <recommendedName>
        <fullName evidence="4">SpoOB alpha-helical domain-containing protein</fullName>
    </recommendedName>
</protein>
<dbReference type="OrthoDB" id="1634477at2"/>
<dbReference type="GO" id="GO:0000155">
    <property type="term" value="F:phosphorelay sensor kinase activity"/>
    <property type="evidence" value="ECO:0007669"/>
    <property type="project" value="InterPro"/>
</dbReference>
<evidence type="ECO:0000313" key="6">
    <source>
        <dbReference type="Proteomes" id="UP000287872"/>
    </source>
</evidence>
<gene>
    <name evidence="5" type="ORF">Ctaglu_07590</name>
</gene>
<dbReference type="Pfam" id="PF14689">
    <property type="entry name" value="SPOB_a"/>
    <property type="match status" value="1"/>
</dbReference>
<evidence type="ECO:0000256" key="3">
    <source>
        <dbReference type="ARBA" id="ARBA00022777"/>
    </source>
</evidence>
<name>A0A401UI02_9CLOT</name>
<evidence type="ECO:0000259" key="4">
    <source>
        <dbReference type="Pfam" id="PF14689"/>
    </source>
</evidence>
<dbReference type="AlphaFoldDB" id="A0A401UI02"/>
<accession>A0A401UI02</accession>
<dbReference type="Proteomes" id="UP000287872">
    <property type="component" value="Unassembled WGS sequence"/>
</dbReference>
<evidence type="ECO:0000313" key="5">
    <source>
        <dbReference type="EMBL" id="GCD09136.1"/>
    </source>
</evidence>
<dbReference type="InterPro" id="IPR016120">
    <property type="entry name" value="Sig_transdc_His_kin_SpoOB"/>
</dbReference>
<keyword evidence="3" id="KW-0418">Kinase</keyword>
<proteinExistence type="predicted"/>
<evidence type="ECO:0000256" key="1">
    <source>
        <dbReference type="ARBA" id="ARBA00022553"/>
    </source>
</evidence>
<dbReference type="InterPro" id="IPR039506">
    <property type="entry name" value="SPOB_a"/>
</dbReference>
<dbReference type="EMBL" id="BHYK01000003">
    <property type="protein sequence ID" value="GCD09136.1"/>
    <property type="molecule type" value="Genomic_DNA"/>
</dbReference>
<feature type="domain" description="SpoOB alpha-helical" evidence="4">
    <location>
        <begin position="1"/>
        <end position="57"/>
    </location>
</feature>
<evidence type="ECO:0000256" key="2">
    <source>
        <dbReference type="ARBA" id="ARBA00022679"/>
    </source>
</evidence>
<reference evidence="5 6" key="1">
    <citation type="submission" date="2018-11" db="EMBL/GenBank/DDBJ databases">
        <title>Genome sequencing and assembly of Clostridium tagluense strain A121.</title>
        <authorList>
            <person name="Murakami T."/>
            <person name="Segawa T."/>
            <person name="Shcherbakova V.A."/>
            <person name="Mori H."/>
            <person name="Yoshimura Y."/>
        </authorList>
    </citation>
    <scope>NUCLEOTIDE SEQUENCE [LARGE SCALE GENOMIC DNA]</scope>
    <source>
        <strain evidence="5 6">A121</strain>
    </source>
</reference>
<sequence>MNELEKYISLLRKQRHDFMNDLQVIYGYLQIKRPQGALEYIDRLSKQNETISEIYKLQDDGFSLCLENNIKKLWANEVKVEIDIEISNFKNKIFENEYNKKNDLVNTIFMEIEATDQKFVYIYIFQDELGESLLLANNEAMLGEISWMDEWQQIDMAIDGFKIYRCDFDNNIAYRLIF</sequence>
<keyword evidence="1" id="KW-0597">Phosphoprotein</keyword>
<keyword evidence="6" id="KW-1185">Reference proteome</keyword>
<comment type="caution">
    <text evidence="5">The sequence shown here is derived from an EMBL/GenBank/DDBJ whole genome shotgun (WGS) entry which is preliminary data.</text>
</comment>
<dbReference type="Gene3D" id="1.10.287.130">
    <property type="match status" value="1"/>
</dbReference>
<dbReference type="SUPFAM" id="SSF55890">
    <property type="entry name" value="Sporulation response regulatory protein Spo0B"/>
    <property type="match status" value="1"/>
</dbReference>